<evidence type="ECO:0000313" key="4">
    <source>
        <dbReference type="Proteomes" id="UP001174677"/>
    </source>
</evidence>
<dbReference type="EMBL" id="JARPOI010000008">
    <property type="protein sequence ID" value="KAJ9175366.1"/>
    <property type="molecule type" value="Genomic_DNA"/>
</dbReference>
<keyword evidence="4" id="KW-1185">Reference proteome</keyword>
<reference evidence="3 4" key="1">
    <citation type="journal article" date="2023" name="Plant Biotechnol. J.">
        <title>Chromosome-level wild Hevea brasiliensis genome provides new tools for genomic-assisted breeding and valuable loci to elevate rubber yield.</title>
        <authorList>
            <person name="Cheng H."/>
            <person name="Song X."/>
            <person name="Hu Y."/>
            <person name="Wu T."/>
            <person name="Yang Q."/>
            <person name="An Z."/>
            <person name="Feng S."/>
            <person name="Deng Z."/>
            <person name="Wu W."/>
            <person name="Zeng X."/>
            <person name="Tu M."/>
            <person name="Wang X."/>
            <person name="Huang H."/>
        </authorList>
    </citation>
    <scope>NUCLEOTIDE SEQUENCE [LARGE SCALE GENOMIC DNA]</scope>
    <source>
        <strain evidence="3">MT/VB/25A 57/8</strain>
    </source>
</reference>
<dbReference type="PANTHER" id="PTHR13309">
    <property type="entry name" value="NUCLEAR FRAGILE X MENTAL RETARDATION PROTEIN INTERACTING PROTEIN 1"/>
    <property type="match status" value="1"/>
</dbReference>
<dbReference type="Pfam" id="PF10453">
    <property type="entry name" value="NUFIP1"/>
    <property type="match status" value="1"/>
</dbReference>
<evidence type="ECO:0000259" key="2">
    <source>
        <dbReference type="Pfam" id="PF10453"/>
    </source>
</evidence>
<dbReference type="PANTHER" id="PTHR13309:SF0">
    <property type="entry name" value="FMR1-INTERACTING PROTEIN NUFIP1"/>
    <property type="match status" value="1"/>
</dbReference>
<sequence length="562" mass="64421">MQHHFNSFPSQHSSQIQSNNSTVPVQVFPTNPSLANLCNMLQNSMPIQPQLGIINPQIPIPFNNSNTIMPNMPPLMTQQPGFVNQLGIPQMGFAPQTNMNTIPMFMNQLNPCQPQGQPFAFNFSNLPQQLHHNMVFPNPKTIMQNLNPVVPIQMSNPSQAVGPRNPSSFANPLFVVGQQGNSNQQNFLEDKRTQQVQGSLFTMPQTQNSRPSASFRRQGNPVSDGRNSTSTSNWKSFPGKGFKKNPKKEASKLGYQKSQFHHVNNRKRMFGFSNEHKGKGYRYERATKYGRTNPIEQTMENKRSLALIYTEQEIKQWREERRKNYPSKANIEKGNERLTNSGVFNKEAKQRREQLKEILAKQAELGVEVAEIPSHYLSDSEKQVNEREDNRMFVTKKGRFLNKRDRRGRYNRNDRLAKQQTLANKDSSNMSSFNERKPTLLQKLLSADIRKDKHHLLQVFRLMVANSFFDDWPEKPLKFPLVVVKEYGREDDEQVAENSSITGKVVNEVRKKTIAENIDHVGADDDDDGDERVEQKTRYAGGKFSLVKEIDKTEEEEGEIID</sequence>
<proteinExistence type="predicted"/>
<dbReference type="Proteomes" id="UP001174677">
    <property type="component" value="Chromosome 8"/>
</dbReference>
<feature type="region of interest" description="Disordered" evidence="1">
    <location>
        <begin position="202"/>
        <end position="251"/>
    </location>
</feature>
<evidence type="ECO:0000313" key="3">
    <source>
        <dbReference type="EMBL" id="KAJ9175366.1"/>
    </source>
</evidence>
<feature type="compositionally biased region" description="Polar residues" evidence="1">
    <location>
        <begin position="202"/>
        <end position="234"/>
    </location>
</feature>
<protein>
    <recommendedName>
        <fullName evidence="2">FMR1-interacting protein 1 conserved domain-containing protein</fullName>
    </recommendedName>
</protein>
<comment type="caution">
    <text evidence="3">The sequence shown here is derived from an EMBL/GenBank/DDBJ whole genome shotgun (WGS) entry which is preliminary data.</text>
</comment>
<name>A0ABQ9M521_HEVBR</name>
<gene>
    <name evidence="3" type="ORF">P3X46_013929</name>
</gene>
<dbReference type="InterPro" id="IPR039136">
    <property type="entry name" value="NUFIP1-like"/>
</dbReference>
<dbReference type="InterPro" id="IPR019496">
    <property type="entry name" value="NUFIP1_cons_dom"/>
</dbReference>
<evidence type="ECO:0000256" key="1">
    <source>
        <dbReference type="SAM" id="MobiDB-lite"/>
    </source>
</evidence>
<feature type="domain" description="FMR1-interacting protein 1 conserved" evidence="2">
    <location>
        <begin position="300"/>
        <end position="334"/>
    </location>
</feature>
<accession>A0ABQ9M521</accession>
<organism evidence="3 4">
    <name type="scientific">Hevea brasiliensis</name>
    <name type="common">Para rubber tree</name>
    <name type="synonym">Siphonia brasiliensis</name>
    <dbReference type="NCBI Taxonomy" id="3981"/>
    <lineage>
        <taxon>Eukaryota</taxon>
        <taxon>Viridiplantae</taxon>
        <taxon>Streptophyta</taxon>
        <taxon>Embryophyta</taxon>
        <taxon>Tracheophyta</taxon>
        <taxon>Spermatophyta</taxon>
        <taxon>Magnoliopsida</taxon>
        <taxon>eudicotyledons</taxon>
        <taxon>Gunneridae</taxon>
        <taxon>Pentapetalae</taxon>
        <taxon>rosids</taxon>
        <taxon>fabids</taxon>
        <taxon>Malpighiales</taxon>
        <taxon>Euphorbiaceae</taxon>
        <taxon>Crotonoideae</taxon>
        <taxon>Micrandreae</taxon>
        <taxon>Hevea</taxon>
    </lineage>
</organism>